<keyword evidence="1" id="KW-0106">Calcium</keyword>
<dbReference type="InterPro" id="IPR011992">
    <property type="entry name" value="EF-hand-dom_pair"/>
</dbReference>
<reference evidence="3 4" key="1">
    <citation type="submission" date="2008-07" db="EMBL/GenBank/DDBJ databases">
        <authorList>
            <person name="El-Sayed N."/>
            <person name="Caler E."/>
            <person name="Inman J."/>
            <person name="Amedeo P."/>
            <person name="Hass B."/>
            <person name="Wortman J."/>
        </authorList>
    </citation>
    <scope>NUCLEOTIDE SEQUENCE [LARGE SCALE GENOMIC DNA]</scope>
    <source>
        <strain evidence="4">ATCC 50983 / TXsc</strain>
    </source>
</reference>
<proteinExistence type="predicted"/>
<feature type="domain" description="EF-hand" evidence="2">
    <location>
        <begin position="13"/>
        <end position="48"/>
    </location>
</feature>
<evidence type="ECO:0000313" key="4">
    <source>
        <dbReference type="Proteomes" id="UP000007800"/>
    </source>
</evidence>
<dbReference type="Proteomes" id="UP000007800">
    <property type="component" value="Unassembled WGS sequence"/>
</dbReference>
<dbReference type="GO" id="GO:0005509">
    <property type="term" value="F:calcium ion binding"/>
    <property type="evidence" value="ECO:0007669"/>
    <property type="project" value="InterPro"/>
</dbReference>
<keyword evidence="4" id="KW-1185">Reference proteome</keyword>
<dbReference type="SUPFAM" id="SSF47473">
    <property type="entry name" value="EF-hand"/>
    <property type="match status" value="1"/>
</dbReference>
<evidence type="ECO:0000256" key="1">
    <source>
        <dbReference type="ARBA" id="ARBA00022837"/>
    </source>
</evidence>
<dbReference type="AlphaFoldDB" id="C5LF85"/>
<dbReference type="RefSeq" id="XP_002772784.1">
    <property type="nucleotide sequence ID" value="XM_002772738.1"/>
</dbReference>
<dbReference type="PROSITE" id="PS50222">
    <property type="entry name" value="EF_HAND_2"/>
    <property type="match status" value="1"/>
</dbReference>
<accession>C5LF85</accession>
<organism evidence="4">
    <name type="scientific">Perkinsus marinus (strain ATCC 50983 / TXsc)</name>
    <dbReference type="NCBI Taxonomy" id="423536"/>
    <lineage>
        <taxon>Eukaryota</taxon>
        <taxon>Sar</taxon>
        <taxon>Alveolata</taxon>
        <taxon>Perkinsozoa</taxon>
        <taxon>Perkinsea</taxon>
        <taxon>Perkinsida</taxon>
        <taxon>Perkinsidae</taxon>
        <taxon>Perkinsus</taxon>
    </lineage>
</organism>
<dbReference type="GeneID" id="9037653"/>
<sequence>MANFTGGEKLTAAYIKKIYKKFQAVDQDGSGRIEYPEYINATYRLEHVTRGSSSAP</sequence>
<gene>
    <name evidence="3" type="ORF">Pmar_PMAR019634</name>
</gene>
<dbReference type="EMBL" id="GG681416">
    <property type="protein sequence ID" value="EER04600.1"/>
    <property type="molecule type" value="Genomic_DNA"/>
</dbReference>
<name>C5LF85_PERM5</name>
<dbReference type="PROSITE" id="PS00018">
    <property type="entry name" value="EF_HAND_1"/>
    <property type="match status" value="1"/>
</dbReference>
<dbReference type="InParanoid" id="C5LF85"/>
<dbReference type="OrthoDB" id="439832at2759"/>
<dbReference type="InterPro" id="IPR018247">
    <property type="entry name" value="EF_Hand_1_Ca_BS"/>
</dbReference>
<dbReference type="InterPro" id="IPR002048">
    <property type="entry name" value="EF_hand_dom"/>
</dbReference>
<evidence type="ECO:0000313" key="3">
    <source>
        <dbReference type="EMBL" id="EER04600.1"/>
    </source>
</evidence>
<evidence type="ECO:0000259" key="2">
    <source>
        <dbReference type="PROSITE" id="PS50222"/>
    </source>
</evidence>
<protein>
    <recommendedName>
        <fullName evidence="2">EF-hand domain-containing protein</fullName>
    </recommendedName>
</protein>